<reference evidence="2" key="1">
    <citation type="submission" date="2024-02" db="EMBL/GenBank/DDBJ databases">
        <authorList>
            <consortium name="ELIXIR-Norway"/>
            <consortium name="Elixir Norway"/>
        </authorList>
    </citation>
    <scope>NUCLEOTIDE SEQUENCE</scope>
</reference>
<evidence type="ECO:0000313" key="3">
    <source>
        <dbReference type="Proteomes" id="UP001497444"/>
    </source>
</evidence>
<keyword evidence="1" id="KW-0732">Signal</keyword>
<dbReference type="EMBL" id="OZ020101">
    <property type="protein sequence ID" value="CAK9274111.1"/>
    <property type="molecule type" value="Genomic_DNA"/>
</dbReference>
<feature type="chain" id="PRO_5045478178" evidence="1">
    <location>
        <begin position="21"/>
        <end position="108"/>
    </location>
</feature>
<organism evidence="2 3">
    <name type="scientific">Sphagnum jensenii</name>
    <dbReference type="NCBI Taxonomy" id="128206"/>
    <lineage>
        <taxon>Eukaryota</taxon>
        <taxon>Viridiplantae</taxon>
        <taxon>Streptophyta</taxon>
        <taxon>Embryophyta</taxon>
        <taxon>Bryophyta</taxon>
        <taxon>Sphagnophytina</taxon>
        <taxon>Sphagnopsida</taxon>
        <taxon>Sphagnales</taxon>
        <taxon>Sphagnaceae</taxon>
        <taxon>Sphagnum</taxon>
    </lineage>
</organism>
<proteinExistence type="predicted"/>
<dbReference type="PANTHER" id="PTHR34132">
    <property type="entry name" value="EMB|CAB87627.1-RELATED"/>
    <property type="match status" value="1"/>
</dbReference>
<feature type="signal peptide" evidence="1">
    <location>
        <begin position="1"/>
        <end position="20"/>
    </location>
</feature>
<accession>A0ABP0X6Q8</accession>
<dbReference type="Proteomes" id="UP001497444">
    <property type="component" value="Chromosome 6"/>
</dbReference>
<sequence>MCPLRVILLFLSALLAGYFAFKSVTGNSTKPGGGGVFDATDEVLQVGSADDRSLVEGGNQNACKKVSMRLRAGFWLLVDMLSGRYLWNNLKLQEKKPSAEAIMKAGRG</sequence>
<dbReference type="PANTHER" id="PTHR34132:SF4">
    <property type="entry name" value="EXPRESSED PROTEIN"/>
    <property type="match status" value="1"/>
</dbReference>
<evidence type="ECO:0000256" key="1">
    <source>
        <dbReference type="SAM" id="SignalP"/>
    </source>
</evidence>
<evidence type="ECO:0000313" key="2">
    <source>
        <dbReference type="EMBL" id="CAK9274111.1"/>
    </source>
</evidence>
<keyword evidence="3" id="KW-1185">Reference proteome</keyword>
<name>A0ABP0X6Q8_9BRYO</name>
<gene>
    <name evidence="2" type="ORF">CSSPJE1EN1_LOCUS19589</name>
</gene>
<protein>
    <submittedName>
        <fullName evidence="2">Uncharacterized protein</fullName>
    </submittedName>
</protein>